<dbReference type="GO" id="GO:0001228">
    <property type="term" value="F:DNA-binding transcription activator activity, RNA polymerase II-specific"/>
    <property type="evidence" value="ECO:0007669"/>
    <property type="project" value="TreeGrafter"/>
</dbReference>
<dbReference type="Gene3D" id="2.60.260.20">
    <property type="entry name" value="Urease metallochaperone UreE, N-terminal domain"/>
    <property type="match status" value="2"/>
</dbReference>
<feature type="domain" description="C2H2-type" evidence="15">
    <location>
        <begin position="566"/>
        <end position="593"/>
    </location>
</feature>
<dbReference type="PROSITE" id="PS50805">
    <property type="entry name" value="KRAB"/>
    <property type="match status" value="1"/>
</dbReference>
<dbReference type="PROSITE" id="PS50076">
    <property type="entry name" value="DNAJ_2"/>
    <property type="match status" value="1"/>
</dbReference>
<feature type="domain" description="KRAB" evidence="16">
    <location>
        <begin position="149"/>
        <end position="219"/>
    </location>
</feature>
<protein>
    <submittedName>
        <fullName evidence="17">DnaJ homolog subfamily B member 13</fullName>
    </submittedName>
</protein>
<feature type="domain" description="C2H2-type" evidence="15">
    <location>
        <begin position="782"/>
        <end position="809"/>
    </location>
</feature>
<evidence type="ECO:0000256" key="4">
    <source>
        <dbReference type="ARBA" id="ARBA00022737"/>
    </source>
</evidence>
<dbReference type="GO" id="GO:0000978">
    <property type="term" value="F:RNA polymerase II cis-regulatory region sequence-specific DNA binding"/>
    <property type="evidence" value="ECO:0007669"/>
    <property type="project" value="TreeGrafter"/>
</dbReference>
<dbReference type="InterPro" id="IPR001909">
    <property type="entry name" value="KRAB"/>
</dbReference>
<dbReference type="PANTHER" id="PTHR24393:SF100">
    <property type="entry name" value="ZINC FINGER PROTEIN-RELATED"/>
    <property type="match status" value="1"/>
</dbReference>
<dbReference type="InterPro" id="IPR036869">
    <property type="entry name" value="J_dom_sf"/>
</dbReference>
<dbReference type="PROSITE" id="PS50157">
    <property type="entry name" value="ZINC_FINGER_C2H2_2"/>
    <property type="match status" value="12"/>
</dbReference>
<evidence type="ECO:0000313" key="18">
    <source>
        <dbReference type="Proteomes" id="UP001295444"/>
    </source>
</evidence>
<dbReference type="Pfam" id="PF01556">
    <property type="entry name" value="DnaJ_C"/>
    <property type="match status" value="1"/>
</dbReference>
<dbReference type="InterPro" id="IPR002939">
    <property type="entry name" value="DnaJ_C"/>
</dbReference>
<organism evidence="17 18">
    <name type="scientific">Pelobates cultripes</name>
    <name type="common">Western spadefoot toad</name>
    <dbReference type="NCBI Taxonomy" id="61616"/>
    <lineage>
        <taxon>Eukaryota</taxon>
        <taxon>Metazoa</taxon>
        <taxon>Chordata</taxon>
        <taxon>Craniata</taxon>
        <taxon>Vertebrata</taxon>
        <taxon>Euteleostomi</taxon>
        <taxon>Amphibia</taxon>
        <taxon>Batrachia</taxon>
        <taxon>Anura</taxon>
        <taxon>Pelobatoidea</taxon>
        <taxon>Pelobatidae</taxon>
        <taxon>Pelobates</taxon>
    </lineage>
</organism>
<evidence type="ECO:0000259" key="15">
    <source>
        <dbReference type="PROSITE" id="PS50157"/>
    </source>
</evidence>
<dbReference type="GO" id="GO:0051082">
    <property type="term" value="F:unfolded protein binding"/>
    <property type="evidence" value="ECO:0007669"/>
    <property type="project" value="InterPro"/>
</dbReference>
<dbReference type="Pfam" id="PF00096">
    <property type="entry name" value="zf-C2H2"/>
    <property type="match status" value="11"/>
</dbReference>
<dbReference type="Proteomes" id="UP001295444">
    <property type="component" value="Chromosome 01"/>
</dbReference>
<feature type="domain" description="C2H2-type" evidence="15">
    <location>
        <begin position="696"/>
        <end position="725"/>
    </location>
</feature>
<dbReference type="PROSITE" id="PS00028">
    <property type="entry name" value="ZINC_FINGER_C2H2_1"/>
    <property type="match status" value="10"/>
</dbReference>
<dbReference type="Gene3D" id="1.10.287.110">
    <property type="entry name" value="DnaJ domain"/>
    <property type="match status" value="1"/>
</dbReference>
<evidence type="ECO:0000256" key="9">
    <source>
        <dbReference type="ARBA" id="ARBA00023163"/>
    </source>
</evidence>
<accession>A0AAD1R8W8</accession>
<evidence type="ECO:0000256" key="6">
    <source>
        <dbReference type="ARBA" id="ARBA00022833"/>
    </source>
</evidence>
<feature type="domain" description="C2H2-type" evidence="15">
    <location>
        <begin position="810"/>
        <end position="837"/>
    </location>
</feature>
<keyword evidence="18" id="KW-1185">Reference proteome</keyword>
<dbReference type="FunFam" id="2.60.260.20:FF:000002">
    <property type="entry name" value="Dnaj homolog subfamily b member"/>
    <property type="match status" value="1"/>
</dbReference>
<evidence type="ECO:0000256" key="3">
    <source>
        <dbReference type="ARBA" id="ARBA00022723"/>
    </source>
</evidence>
<evidence type="ECO:0000259" key="16">
    <source>
        <dbReference type="PROSITE" id="PS50805"/>
    </source>
</evidence>
<dbReference type="PANTHER" id="PTHR24393">
    <property type="entry name" value="ZINC FINGER PROTEIN"/>
    <property type="match status" value="1"/>
</dbReference>
<dbReference type="FunFam" id="2.60.260.20:FF:000006">
    <property type="entry name" value="DnaJ subfamily B member 13"/>
    <property type="match status" value="1"/>
</dbReference>
<evidence type="ECO:0000256" key="8">
    <source>
        <dbReference type="ARBA" id="ARBA00023125"/>
    </source>
</evidence>
<evidence type="ECO:0000256" key="2">
    <source>
        <dbReference type="ARBA" id="ARBA00006991"/>
    </source>
</evidence>
<dbReference type="SMART" id="SM00355">
    <property type="entry name" value="ZnF_C2H2"/>
    <property type="match status" value="12"/>
</dbReference>
<keyword evidence="3" id="KW-0479">Metal-binding</keyword>
<dbReference type="SUPFAM" id="SSF57667">
    <property type="entry name" value="beta-beta-alpha zinc fingers"/>
    <property type="match status" value="6"/>
</dbReference>
<dbReference type="FunFam" id="3.30.160.60:FF:000848">
    <property type="entry name" value="Zinc finger protein 35"/>
    <property type="match status" value="1"/>
</dbReference>
<dbReference type="GO" id="GO:0005634">
    <property type="term" value="C:nucleus"/>
    <property type="evidence" value="ECO:0007669"/>
    <property type="project" value="UniProtKB-SubCell"/>
</dbReference>
<keyword evidence="8" id="KW-0238">DNA-binding</keyword>
<dbReference type="Pfam" id="PF00226">
    <property type="entry name" value="DnaJ"/>
    <property type="match status" value="1"/>
</dbReference>
<evidence type="ECO:0000256" key="5">
    <source>
        <dbReference type="ARBA" id="ARBA00022771"/>
    </source>
</evidence>
<dbReference type="GO" id="GO:0006457">
    <property type="term" value="P:protein folding"/>
    <property type="evidence" value="ECO:0007669"/>
    <property type="project" value="InterPro"/>
</dbReference>
<dbReference type="SUPFAM" id="SSF46565">
    <property type="entry name" value="Chaperone J-domain"/>
    <property type="match status" value="1"/>
</dbReference>
<dbReference type="FunFam" id="3.30.160.60:FF:001343">
    <property type="entry name" value="Zinc finger protein 568"/>
    <property type="match status" value="1"/>
</dbReference>
<name>A0AAD1R8W8_PELCU</name>
<dbReference type="EMBL" id="OW240912">
    <property type="protein sequence ID" value="CAH2225751.1"/>
    <property type="molecule type" value="Genomic_DNA"/>
</dbReference>
<dbReference type="GO" id="GO:0008270">
    <property type="term" value="F:zinc ion binding"/>
    <property type="evidence" value="ECO:0007669"/>
    <property type="project" value="UniProtKB-KW"/>
</dbReference>
<dbReference type="SUPFAM" id="SSF109640">
    <property type="entry name" value="KRAB domain (Kruppel-associated box)"/>
    <property type="match status" value="1"/>
</dbReference>
<reference evidence="17" key="1">
    <citation type="submission" date="2022-03" db="EMBL/GenBank/DDBJ databases">
        <authorList>
            <person name="Alioto T."/>
            <person name="Alioto T."/>
            <person name="Gomez Garrido J."/>
        </authorList>
    </citation>
    <scope>NUCLEOTIDE SEQUENCE</scope>
</reference>
<dbReference type="AlphaFoldDB" id="A0AAD1R8W8"/>
<gene>
    <name evidence="17" type="ORF">PECUL_23A056335</name>
</gene>
<keyword evidence="9" id="KW-0804">Transcription</keyword>
<evidence type="ECO:0000256" key="10">
    <source>
        <dbReference type="ARBA" id="ARBA00023186"/>
    </source>
</evidence>
<dbReference type="InterPro" id="IPR036051">
    <property type="entry name" value="KRAB_dom_sf"/>
</dbReference>
<feature type="region of interest" description="Disordered" evidence="13">
    <location>
        <begin position="43"/>
        <end position="62"/>
    </location>
</feature>
<dbReference type="PROSITE" id="PS00636">
    <property type="entry name" value="DNAJ_1"/>
    <property type="match status" value="1"/>
</dbReference>
<keyword evidence="4" id="KW-0677">Repeat</keyword>
<dbReference type="Pfam" id="PF01352">
    <property type="entry name" value="KRAB"/>
    <property type="match status" value="1"/>
</dbReference>
<dbReference type="FunFam" id="3.30.160.60:FF:002343">
    <property type="entry name" value="Zinc finger protein 33A"/>
    <property type="match status" value="3"/>
</dbReference>
<dbReference type="FunFam" id="3.30.160.60:FF:000965">
    <property type="entry name" value="Neurotrophin receptor-interacting factor homolog"/>
    <property type="match status" value="1"/>
</dbReference>
<feature type="domain" description="C2H2-type" evidence="15">
    <location>
        <begin position="622"/>
        <end position="649"/>
    </location>
</feature>
<feature type="domain" description="C2H2-type" evidence="15">
    <location>
        <begin position="678"/>
        <end position="697"/>
    </location>
</feature>
<sequence length="1176" mass="132758">METAVYESLCSFLHHNGAAIVDTRTAQPPGESPESLFRVMHSSSDHRLTLKSPQSSEMPKDTKQMTEKILKLTLEIICVLTGEDYIIVKKPDDKVKESRSPQHVTENVCKTQKSVLDPTVKSPPYKDTKSRVLEPASQMLDALAEEVPVRCEDVAVIFSMEEWEYLEGHKDLYKDVMGKKNRPLSSGGSDRVNLKMIKETEEDLEITAGGDQDILPTKSSGDTCPGSKHVSQEIMKEGMDFDLDVKISDGPQVERATDDPCTDCDTVNPEIMARKEITCPQRKQDNHDHQKKSNRHDKCAGHGSSDVTSMEASQITPFSLQYIDDGNRSAKDYQSLRDKIFQPSCKEEETPVEISSDGSYTNKTEADLRLAQDCLTKNDPILQESPMEQEDGIFHLQCKEENISIEISPGVSMSLDSLSQGHNFPPECVMNDTSLGKKHPKMKRNCQNVSKQGRSNLEDSALHHRWVSKAPQGELSALTYSSNPIIKFTIGATKDPQRNVQKHLDYECVECGAIFANEFLLGCHQRSHCTDYRGCLTGSSDFMELQDSSRKPSDQYEDVCTGMNQYACPDCGKCFNESSYLLEHQRVHMGERPFACLECGKCFRKKRSLIIHQRIHTGERPFSCPECQKTFTQVSTLLSHRRIHTGEKPFSCSDCGKCFKDKSSLVRHHRIHTGEKPFTCSECGRSFNQITHLVTHQTIYKDCGKSFRKNRSLVIHRRTHTGEKPFTCSDCGKCFTQVSSLLSHRRIHTGEKPFSCSDCGKSFKDKSSVVRHYRIHTGEKPFTCSECGKSFSQNSNLVVHQRSHTGQKPYACSDCGKCFSKNSNLVIHQRIHTGEKPFVCSHCGKSFTQCSNLLTHQRIHTGERPYICSECGKCFICVLWRRAYRKLALKYHPLKNKEPSAPHRFRQIAEAYDVLSDLRKKATYDKFGEEGLKGGIPPGFGGEEAWITGYVYHGDAEKTFKEFFGGDNPFADFFTQDGAEVNTGFGGLRGRGVKKQDPPVERDLYLSLEDLYFGCTKKIKISRRVMNEDGHTSSIRDKILSIDVHPGWSQGTRIMFQNEGDQGPNIIPADIVFIVKEKPHPRFMREGDDLIYTACIDLGKALIGCTVEIETLDERTLNIPINDIVHPKYSKVVPGEGMRLSKDYNQKGDLIIQFDIQFPEHLTPLKKQMLRKALLS</sequence>
<dbReference type="CDD" id="cd06257">
    <property type="entry name" value="DnaJ"/>
    <property type="match status" value="1"/>
</dbReference>
<feature type="domain" description="C2H2-type" evidence="15">
    <location>
        <begin position="594"/>
        <end position="621"/>
    </location>
</feature>
<keyword evidence="11" id="KW-0539">Nucleus</keyword>
<keyword evidence="10" id="KW-0143">Chaperone</keyword>
<evidence type="ECO:0000256" key="7">
    <source>
        <dbReference type="ARBA" id="ARBA00023015"/>
    </source>
</evidence>
<evidence type="ECO:0000259" key="14">
    <source>
        <dbReference type="PROSITE" id="PS50076"/>
    </source>
</evidence>
<feature type="domain" description="C2H2-type" evidence="15">
    <location>
        <begin position="838"/>
        <end position="865"/>
    </location>
</feature>
<dbReference type="Gene3D" id="3.30.160.60">
    <property type="entry name" value="Classic Zinc Finger"/>
    <property type="match status" value="12"/>
</dbReference>
<proteinExistence type="inferred from homology"/>
<feature type="region of interest" description="Disordered" evidence="13">
    <location>
        <begin position="275"/>
        <end position="312"/>
    </location>
</feature>
<dbReference type="FunFam" id="3.30.160.60:FF:000056">
    <property type="entry name" value="Zinc finger and SCAN domain-containing 20"/>
    <property type="match status" value="1"/>
</dbReference>
<evidence type="ECO:0000256" key="13">
    <source>
        <dbReference type="SAM" id="MobiDB-lite"/>
    </source>
</evidence>
<dbReference type="FunFam" id="3.30.160.60:FF:000812">
    <property type="entry name" value="zinc finger protein 23 isoform X2"/>
    <property type="match status" value="1"/>
</dbReference>
<dbReference type="CDD" id="cd07765">
    <property type="entry name" value="KRAB_A-box"/>
    <property type="match status" value="1"/>
</dbReference>
<keyword evidence="7" id="KW-0805">Transcription regulation</keyword>
<dbReference type="SMART" id="SM00271">
    <property type="entry name" value="DnaJ"/>
    <property type="match status" value="1"/>
</dbReference>
<dbReference type="InterPro" id="IPR013087">
    <property type="entry name" value="Znf_C2H2_type"/>
</dbReference>
<feature type="domain" description="C2H2-type" evidence="15">
    <location>
        <begin position="754"/>
        <end position="781"/>
    </location>
</feature>
<dbReference type="FunFam" id="3.30.160.60:FF:000295">
    <property type="entry name" value="zinc finger protein 19"/>
    <property type="match status" value="1"/>
</dbReference>
<dbReference type="SUPFAM" id="SSF49493">
    <property type="entry name" value="HSP40/DnaJ peptide-binding domain"/>
    <property type="match status" value="2"/>
</dbReference>
<keyword evidence="5 12" id="KW-0863">Zinc-finger</keyword>
<evidence type="ECO:0000256" key="11">
    <source>
        <dbReference type="ARBA" id="ARBA00023242"/>
    </source>
</evidence>
<keyword evidence="6" id="KW-0862">Zinc</keyword>
<evidence type="ECO:0000256" key="12">
    <source>
        <dbReference type="PROSITE-ProRule" id="PRU00042"/>
    </source>
</evidence>
<dbReference type="Gene3D" id="6.10.140.140">
    <property type="match status" value="1"/>
</dbReference>
<feature type="compositionally biased region" description="Basic and acidic residues" evidence="13">
    <location>
        <begin position="275"/>
        <end position="288"/>
    </location>
</feature>
<dbReference type="InterPro" id="IPR001623">
    <property type="entry name" value="DnaJ_domain"/>
</dbReference>
<dbReference type="InterPro" id="IPR008971">
    <property type="entry name" value="HSP40/DnaJ_pept-bd"/>
</dbReference>
<comment type="subcellular location">
    <subcellularLocation>
        <location evidence="1">Nucleus</location>
    </subcellularLocation>
</comment>
<evidence type="ECO:0000256" key="1">
    <source>
        <dbReference type="ARBA" id="ARBA00004123"/>
    </source>
</evidence>
<dbReference type="FunFam" id="3.30.160.60:FF:000358">
    <property type="entry name" value="zinc finger protein 24"/>
    <property type="match status" value="1"/>
</dbReference>
<dbReference type="InterPro" id="IPR036236">
    <property type="entry name" value="Znf_C2H2_sf"/>
</dbReference>
<feature type="domain" description="C2H2-type" evidence="15">
    <location>
        <begin position="726"/>
        <end position="753"/>
    </location>
</feature>
<evidence type="ECO:0000313" key="17">
    <source>
        <dbReference type="EMBL" id="CAH2225751.1"/>
    </source>
</evidence>
<comment type="similarity">
    <text evidence="2">Belongs to the krueppel C2H2-type zinc-finger protein family.</text>
</comment>
<dbReference type="PRINTS" id="PR00625">
    <property type="entry name" value="JDOMAIN"/>
</dbReference>
<feature type="domain" description="C2H2-type" evidence="15">
    <location>
        <begin position="506"/>
        <end position="533"/>
    </location>
</feature>
<dbReference type="CDD" id="cd10747">
    <property type="entry name" value="DnaJ_C"/>
    <property type="match status" value="1"/>
</dbReference>
<feature type="domain" description="J" evidence="14">
    <location>
        <begin position="864"/>
        <end position="928"/>
    </location>
</feature>
<dbReference type="InterPro" id="IPR018253">
    <property type="entry name" value="DnaJ_domain_CS"/>
</dbReference>
<dbReference type="FunFam" id="3.30.160.60:FF:002063">
    <property type="entry name" value="RB associated KRAB zinc finger"/>
    <property type="match status" value="1"/>
</dbReference>
<feature type="domain" description="C2H2-type" evidence="15">
    <location>
        <begin position="650"/>
        <end position="677"/>
    </location>
</feature>